<evidence type="ECO:0000256" key="6">
    <source>
        <dbReference type="SAM" id="Phobius"/>
    </source>
</evidence>
<gene>
    <name evidence="8" type="ORF">SAMN02745885_00458</name>
</gene>
<comment type="subcellular location">
    <subcellularLocation>
        <location evidence="1">Membrane</location>
        <topology evidence="1">Multi-pass membrane protein</topology>
    </subcellularLocation>
</comment>
<keyword evidence="4 6" id="KW-1133">Transmembrane helix</keyword>
<proteinExistence type="inferred from homology"/>
<dbReference type="AlphaFoldDB" id="A0A1T4M6V9"/>
<dbReference type="InterPro" id="IPR000620">
    <property type="entry name" value="EamA_dom"/>
</dbReference>
<feature type="transmembrane region" description="Helical" evidence="6">
    <location>
        <begin position="62"/>
        <end position="82"/>
    </location>
</feature>
<comment type="similarity">
    <text evidence="2">Belongs to the EamA transporter family.</text>
</comment>
<feature type="transmembrane region" description="Helical" evidence="6">
    <location>
        <begin position="184"/>
        <end position="208"/>
    </location>
</feature>
<dbReference type="InterPro" id="IPR050638">
    <property type="entry name" value="AA-Vitamin_Transporters"/>
</dbReference>
<dbReference type="PANTHER" id="PTHR32322:SF2">
    <property type="entry name" value="EAMA DOMAIN-CONTAINING PROTEIN"/>
    <property type="match status" value="1"/>
</dbReference>
<evidence type="ECO:0000259" key="7">
    <source>
        <dbReference type="Pfam" id="PF00892"/>
    </source>
</evidence>
<dbReference type="InterPro" id="IPR037185">
    <property type="entry name" value="EmrE-like"/>
</dbReference>
<feature type="transmembrane region" description="Helical" evidence="6">
    <location>
        <begin position="37"/>
        <end position="56"/>
    </location>
</feature>
<evidence type="ECO:0000313" key="9">
    <source>
        <dbReference type="Proteomes" id="UP000189933"/>
    </source>
</evidence>
<feature type="transmembrane region" description="Helical" evidence="6">
    <location>
        <begin position="94"/>
        <end position="113"/>
    </location>
</feature>
<dbReference type="RefSeq" id="WP_078664601.1">
    <property type="nucleotide sequence ID" value="NZ_FUXM01000003.1"/>
</dbReference>
<protein>
    <submittedName>
        <fullName evidence="8">Permease of the drug/metabolite transporter (DMT) superfamily</fullName>
    </submittedName>
</protein>
<sequence>MDKLTPAQMWQACVKSMLYGWTRLGGAPRPTVEQWKYAVIVGSLLLLGGNGGVVWGEQQVPSGIAALIIATVPLWMALIAWATGARPRPQPLEWLGLILGFTGILWLISPSLASVSGAINSYYLIVVLAAISWAWGSIYSRKANWPDSAWLAIGMQMLAGGLACLGASILLGEAGRLDLNEVTMQSWLAFGYLVLFGSLVGYSAYIWLLKNADPLWVSTYAYVNPVVAVLLGWFWAGEELNSSKLTGAVLVLAAVVLISIERNRKKTVKSV</sequence>
<keyword evidence="9" id="KW-1185">Reference proteome</keyword>
<keyword evidence="3 6" id="KW-0812">Transmembrane</keyword>
<evidence type="ECO:0000313" key="8">
    <source>
        <dbReference type="EMBL" id="SJZ62739.1"/>
    </source>
</evidence>
<accession>A0A1T4M6V9</accession>
<evidence type="ECO:0000256" key="1">
    <source>
        <dbReference type="ARBA" id="ARBA00004141"/>
    </source>
</evidence>
<dbReference type="GO" id="GO:0016020">
    <property type="term" value="C:membrane"/>
    <property type="evidence" value="ECO:0007669"/>
    <property type="project" value="UniProtKB-SubCell"/>
</dbReference>
<feature type="domain" description="EamA" evidence="7">
    <location>
        <begin position="24"/>
        <end position="108"/>
    </location>
</feature>
<evidence type="ECO:0000256" key="3">
    <source>
        <dbReference type="ARBA" id="ARBA00022692"/>
    </source>
</evidence>
<feature type="transmembrane region" description="Helical" evidence="6">
    <location>
        <begin position="150"/>
        <end position="172"/>
    </location>
</feature>
<reference evidence="9" key="1">
    <citation type="submission" date="2017-02" db="EMBL/GenBank/DDBJ databases">
        <authorList>
            <person name="Varghese N."/>
            <person name="Submissions S."/>
        </authorList>
    </citation>
    <scope>NUCLEOTIDE SEQUENCE [LARGE SCALE GENOMIC DNA]</scope>
    <source>
        <strain evidence="9">DSM 16521</strain>
    </source>
</reference>
<dbReference type="SUPFAM" id="SSF103481">
    <property type="entry name" value="Multidrug resistance efflux transporter EmrE"/>
    <property type="match status" value="2"/>
</dbReference>
<evidence type="ECO:0000256" key="5">
    <source>
        <dbReference type="ARBA" id="ARBA00023136"/>
    </source>
</evidence>
<feature type="transmembrane region" description="Helical" evidence="6">
    <location>
        <begin position="119"/>
        <end position="138"/>
    </location>
</feature>
<feature type="transmembrane region" description="Helical" evidence="6">
    <location>
        <begin position="215"/>
        <end position="236"/>
    </location>
</feature>
<dbReference type="Proteomes" id="UP000189933">
    <property type="component" value="Unassembled WGS sequence"/>
</dbReference>
<dbReference type="EMBL" id="FUXM01000003">
    <property type="protein sequence ID" value="SJZ62739.1"/>
    <property type="molecule type" value="Genomic_DNA"/>
</dbReference>
<dbReference type="PANTHER" id="PTHR32322">
    <property type="entry name" value="INNER MEMBRANE TRANSPORTER"/>
    <property type="match status" value="1"/>
</dbReference>
<dbReference type="OrthoDB" id="3190463at2"/>
<feature type="domain" description="EamA" evidence="7">
    <location>
        <begin position="122"/>
        <end position="259"/>
    </location>
</feature>
<name>A0A1T4M6V9_9FIRM</name>
<keyword evidence="5 6" id="KW-0472">Membrane</keyword>
<evidence type="ECO:0000256" key="4">
    <source>
        <dbReference type="ARBA" id="ARBA00022989"/>
    </source>
</evidence>
<evidence type="ECO:0000256" key="2">
    <source>
        <dbReference type="ARBA" id="ARBA00007362"/>
    </source>
</evidence>
<feature type="transmembrane region" description="Helical" evidence="6">
    <location>
        <begin position="242"/>
        <end position="260"/>
    </location>
</feature>
<organism evidence="8 9">
    <name type="scientific">Carboxydocella sporoproducens DSM 16521</name>
    <dbReference type="NCBI Taxonomy" id="1121270"/>
    <lineage>
        <taxon>Bacteria</taxon>
        <taxon>Bacillati</taxon>
        <taxon>Bacillota</taxon>
        <taxon>Clostridia</taxon>
        <taxon>Eubacteriales</taxon>
        <taxon>Clostridiales Family XVI. Incertae Sedis</taxon>
        <taxon>Carboxydocella</taxon>
    </lineage>
</organism>
<dbReference type="Pfam" id="PF00892">
    <property type="entry name" value="EamA"/>
    <property type="match status" value="2"/>
</dbReference>